<dbReference type="SUPFAM" id="SSF54211">
    <property type="entry name" value="Ribosomal protein S5 domain 2-like"/>
    <property type="match status" value="1"/>
</dbReference>
<keyword evidence="6 10" id="KW-0418">Kinase</keyword>
<evidence type="ECO:0000256" key="1">
    <source>
        <dbReference type="ARBA" id="ARBA00009684"/>
    </source>
</evidence>
<keyword evidence="5 10" id="KW-0547">Nucleotide-binding</keyword>
<dbReference type="Pfam" id="PF08544">
    <property type="entry name" value="GHMP_kinases_C"/>
    <property type="match status" value="1"/>
</dbReference>
<accession>A0A3S3UMJ1</accession>
<dbReference type="GO" id="GO:0019288">
    <property type="term" value="P:isopentenyl diphosphate biosynthetic process, methylerythritol 4-phosphate pathway"/>
    <property type="evidence" value="ECO:0007669"/>
    <property type="project" value="UniProtKB-UniRule"/>
</dbReference>
<dbReference type="GO" id="GO:0016114">
    <property type="term" value="P:terpenoid biosynthetic process"/>
    <property type="evidence" value="ECO:0007669"/>
    <property type="project" value="UniProtKB-UniRule"/>
</dbReference>
<dbReference type="AlphaFoldDB" id="A0A3S3UMJ1"/>
<evidence type="ECO:0000256" key="2">
    <source>
        <dbReference type="ARBA" id="ARBA00012052"/>
    </source>
</evidence>
<evidence type="ECO:0000256" key="5">
    <source>
        <dbReference type="ARBA" id="ARBA00022741"/>
    </source>
</evidence>
<comment type="similarity">
    <text evidence="1 10">Belongs to the GHMP kinase family. IspE subfamily.</text>
</comment>
<dbReference type="InterPro" id="IPR020568">
    <property type="entry name" value="Ribosomal_Su5_D2-typ_SF"/>
</dbReference>
<dbReference type="InterPro" id="IPR014721">
    <property type="entry name" value="Ribsml_uS5_D2-typ_fold_subgr"/>
</dbReference>
<feature type="domain" description="GHMP kinase C-terminal" evidence="12">
    <location>
        <begin position="223"/>
        <end position="281"/>
    </location>
</feature>
<feature type="active site" evidence="10">
    <location>
        <position position="148"/>
    </location>
</feature>
<comment type="pathway">
    <text evidence="10">Isoprenoid biosynthesis; isopentenyl diphosphate biosynthesis via DXP pathway; isopentenyl diphosphate from 1-deoxy-D-xylulose 5-phosphate: step 3/6.</text>
</comment>
<feature type="binding site" evidence="10">
    <location>
        <begin position="105"/>
        <end position="115"/>
    </location>
    <ligand>
        <name>ATP</name>
        <dbReference type="ChEBI" id="CHEBI:30616"/>
    </ligand>
</feature>
<comment type="catalytic activity">
    <reaction evidence="10">
        <text>4-CDP-2-C-methyl-D-erythritol + ATP = 4-CDP-2-C-methyl-D-erythritol 2-phosphate + ADP + H(+)</text>
        <dbReference type="Rhea" id="RHEA:18437"/>
        <dbReference type="ChEBI" id="CHEBI:15378"/>
        <dbReference type="ChEBI" id="CHEBI:30616"/>
        <dbReference type="ChEBI" id="CHEBI:57823"/>
        <dbReference type="ChEBI" id="CHEBI:57919"/>
        <dbReference type="ChEBI" id="CHEBI:456216"/>
        <dbReference type="EC" id="2.7.1.148"/>
    </reaction>
</comment>
<evidence type="ECO:0000256" key="7">
    <source>
        <dbReference type="ARBA" id="ARBA00022840"/>
    </source>
</evidence>
<evidence type="ECO:0000256" key="10">
    <source>
        <dbReference type="HAMAP-Rule" id="MF_00061"/>
    </source>
</evidence>
<dbReference type="PANTHER" id="PTHR43527:SF2">
    <property type="entry name" value="4-DIPHOSPHOCYTIDYL-2-C-METHYL-D-ERYTHRITOL KINASE, CHLOROPLASTIC"/>
    <property type="match status" value="1"/>
</dbReference>
<evidence type="ECO:0000259" key="12">
    <source>
        <dbReference type="Pfam" id="PF08544"/>
    </source>
</evidence>
<evidence type="ECO:0000313" key="14">
    <source>
        <dbReference type="Proteomes" id="UP000287447"/>
    </source>
</evidence>
<dbReference type="InterPro" id="IPR006204">
    <property type="entry name" value="GHMP_kinase_N_dom"/>
</dbReference>
<evidence type="ECO:0000313" key="13">
    <source>
        <dbReference type="EMBL" id="RVU35014.1"/>
    </source>
</evidence>
<dbReference type="Pfam" id="PF00288">
    <property type="entry name" value="GHMP_kinases_N"/>
    <property type="match status" value="1"/>
</dbReference>
<feature type="domain" description="GHMP kinase N-terminal" evidence="11">
    <location>
        <begin position="77"/>
        <end position="154"/>
    </location>
</feature>
<reference evidence="14" key="1">
    <citation type="submission" date="2019-01" db="EMBL/GenBank/DDBJ databases">
        <title>Gri0909 isolated from a small marine red alga.</title>
        <authorList>
            <person name="Kim J."/>
            <person name="Jeong S.E."/>
            <person name="Jeon C.O."/>
        </authorList>
    </citation>
    <scope>NUCLEOTIDE SEQUENCE [LARGE SCALE GENOMIC DNA]</scope>
    <source>
        <strain evidence="14">Gri0909</strain>
    </source>
</reference>
<evidence type="ECO:0000256" key="4">
    <source>
        <dbReference type="ARBA" id="ARBA00022679"/>
    </source>
</evidence>
<keyword evidence="4 10" id="KW-0808">Transferase</keyword>
<evidence type="ECO:0000256" key="6">
    <source>
        <dbReference type="ARBA" id="ARBA00022777"/>
    </source>
</evidence>
<proteinExistence type="inferred from homology"/>
<sequence length="300" mass="31413">MALSAGGASVTQVTIQAPVKLNLYLHVVGRKGDGYHEVDTLIAFTDYGDSITVEPADRFEIVTEGPFAADLPDKEGNLVIHAVRALRDAAGFVGGAKITLSKNIPIAAGIGGGSADAAAAMWAVARLYDVDTKEKVDLFEIGSGLGSDVPACLFRRPCFASGVGHDLISAPVLPEAGVILVNPGVKLATASVFKARKGGFTPDGSNIEANLEKVSLLVSFLKNRANDLTDAAVKLCPAVEDALYALEQLPGCRLARMSGSGATCFGIFDDRAAADLAASEFEAPDHWWMQPMALAMPERV</sequence>
<dbReference type="Gene3D" id="3.30.230.10">
    <property type="match status" value="1"/>
</dbReference>
<dbReference type="NCBIfam" id="NF011202">
    <property type="entry name" value="PRK14608.1"/>
    <property type="match status" value="1"/>
</dbReference>
<dbReference type="PIRSF" id="PIRSF010376">
    <property type="entry name" value="IspE"/>
    <property type="match status" value="1"/>
</dbReference>
<dbReference type="InterPro" id="IPR004424">
    <property type="entry name" value="IspE"/>
</dbReference>
<evidence type="ECO:0000256" key="8">
    <source>
        <dbReference type="ARBA" id="ARBA00023229"/>
    </source>
</evidence>
<protein>
    <recommendedName>
        <fullName evidence="3 10">4-diphosphocytidyl-2-C-methyl-D-erythritol kinase</fullName>
        <shortName evidence="10">CMK</shortName>
        <ecNumber evidence="2 10">2.7.1.148</ecNumber>
    </recommendedName>
    <alternativeName>
        <fullName evidence="9 10">4-(cytidine-5'-diphospho)-2-C-methyl-D-erythritol kinase</fullName>
    </alternativeName>
</protein>
<dbReference type="GO" id="GO:0050515">
    <property type="term" value="F:4-(cytidine 5'-diphospho)-2-C-methyl-D-erythritol kinase activity"/>
    <property type="evidence" value="ECO:0007669"/>
    <property type="project" value="UniProtKB-UniRule"/>
</dbReference>
<dbReference type="PANTHER" id="PTHR43527">
    <property type="entry name" value="4-DIPHOSPHOCYTIDYL-2-C-METHYL-D-ERYTHRITOL KINASE, CHLOROPLASTIC"/>
    <property type="match status" value="1"/>
</dbReference>
<evidence type="ECO:0000256" key="3">
    <source>
        <dbReference type="ARBA" id="ARBA00017473"/>
    </source>
</evidence>
<keyword evidence="8 10" id="KW-0414">Isoprene biosynthesis</keyword>
<dbReference type="Gene3D" id="3.30.70.890">
    <property type="entry name" value="GHMP kinase, C-terminal domain"/>
    <property type="match status" value="1"/>
</dbReference>
<dbReference type="EC" id="2.7.1.148" evidence="2 10"/>
<evidence type="ECO:0000259" key="11">
    <source>
        <dbReference type="Pfam" id="PF00288"/>
    </source>
</evidence>
<dbReference type="Proteomes" id="UP000287447">
    <property type="component" value="Unassembled WGS sequence"/>
</dbReference>
<dbReference type="NCBIfam" id="TIGR00154">
    <property type="entry name" value="ispE"/>
    <property type="match status" value="1"/>
</dbReference>
<dbReference type="EMBL" id="SADE01000003">
    <property type="protein sequence ID" value="RVU35014.1"/>
    <property type="molecule type" value="Genomic_DNA"/>
</dbReference>
<dbReference type="SUPFAM" id="SSF55060">
    <property type="entry name" value="GHMP Kinase, C-terminal domain"/>
    <property type="match status" value="1"/>
</dbReference>
<dbReference type="InterPro" id="IPR036554">
    <property type="entry name" value="GHMP_kinase_C_sf"/>
</dbReference>
<name>A0A3S3UMJ1_9PROT</name>
<keyword evidence="7 10" id="KW-0067">ATP-binding</keyword>
<dbReference type="GO" id="GO:0005524">
    <property type="term" value="F:ATP binding"/>
    <property type="evidence" value="ECO:0007669"/>
    <property type="project" value="UniProtKB-UniRule"/>
</dbReference>
<dbReference type="InterPro" id="IPR013750">
    <property type="entry name" value="GHMP_kinase_C_dom"/>
</dbReference>
<evidence type="ECO:0000256" key="9">
    <source>
        <dbReference type="ARBA" id="ARBA00032554"/>
    </source>
</evidence>
<feature type="active site" evidence="10">
    <location>
        <position position="20"/>
    </location>
</feature>
<dbReference type="HAMAP" id="MF_00061">
    <property type="entry name" value="IspE"/>
    <property type="match status" value="1"/>
</dbReference>
<comment type="function">
    <text evidence="10">Catalyzes the phosphorylation of the position 2 hydroxy group of 4-diphosphocytidyl-2C-methyl-D-erythritol.</text>
</comment>
<comment type="caution">
    <text evidence="13">The sequence shown here is derived from an EMBL/GenBank/DDBJ whole genome shotgun (WGS) entry which is preliminary data.</text>
</comment>
<keyword evidence="14" id="KW-1185">Reference proteome</keyword>
<gene>
    <name evidence="10" type="primary">ispE</name>
    <name evidence="13" type="ORF">EOI86_19465</name>
</gene>
<dbReference type="UniPathway" id="UPA00056">
    <property type="reaction ID" value="UER00094"/>
</dbReference>
<organism evidence="13 14">
    <name type="scientific">Hwanghaeella grinnelliae</name>
    <dbReference type="NCBI Taxonomy" id="2500179"/>
    <lineage>
        <taxon>Bacteria</taxon>
        <taxon>Pseudomonadati</taxon>
        <taxon>Pseudomonadota</taxon>
        <taxon>Alphaproteobacteria</taxon>
        <taxon>Rhodospirillales</taxon>
        <taxon>Rhodospirillaceae</taxon>
        <taxon>Hwanghaeella</taxon>
    </lineage>
</organism>